<gene>
    <name evidence="2" type="ORF">GSLYS_00006710001</name>
</gene>
<protein>
    <submittedName>
        <fullName evidence="2">Uncharacterized protein</fullName>
    </submittedName>
</protein>
<dbReference type="Proteomes" id="UP001497497">
    <property type="component" value="Unassembled WGS sequence"/>
</dbReference>
<proteinExistence type="predicted"/>
<name>A0AAV2HH55_LYMST</name>
<evidence type="ECO:0000256" key="1">
    <source>
        <dbReference type="SAM" id="SignalP"/>
    </source>
</evidence>
<feature type="chain" id="PRO_5043359918" evidence="1">
    <location>
        <begin position="21"/>
        <end position="156"/>
    </location>
</feature>
<reference evidence="2 3" key="1">
    <citation type="submission" date="2024-04" db="EMBL/GenBank/DDBJ databases">
        <authorList>
            <consortium name="Genoscope - CEA"/>
            <person name="William W."/>
        </authorList>
    </citation>
    <scope>NUCLEOTIDE SEQUENCE [LARGE SCALE GENOMIC DNA]</scope>
</reference>
<accession>A0AAV2HH55</accession>
<dbReference type="EMBL" id="CAXITT010000123">
    <property type="protein sequence ID" value="CAL1532692.1"/>
    <property type="molecule type" value="Genomic_DNA"/>
</dbReference>
<organism evidence="2 3">
    <name type="scientific">Lymnaea stagnalis</name>
    <name type="common">Great pond snail</name>
    <name type="synonym">Helix stagnalis</name>
    <dbReference type="NCBI Taxonomy" id="6523"/>
    <lineage>
        <taxon>Eukaryota</taxon>
        <taxon>Metazoa</taxon>
        <taxon>Spiralia</taxon>
        <taxon>Lophotrochozoa</taxon>
        <taxon>Mollusca</taxon>
        <taxon>Gastropoda</taxon>
        <taxon>Heterobranchia</taxon>
        <taxon>Euthyneura</taxon>
        <taxon>Panpulmonata</taxon>
        <taxon>Hygrophila</taxon>
        <taxon>Lymnaeoidea</taxon>
        <taxon>Lymnaeidae</taxon>
        <taxon>Lymnaea</taxon>
    </lineage>
</organism>
<keyword evidence="3" id="KW-1185">Reference proteome</keyword>
<evidence type="ECO:0000313" key="3">
    <source>
        <dbReference type="Proteomes" id="UP001497497"/>
    </source>
</evidence>
<keyword evidence="1" id="KW-0732">Signal</keyword>
<evidence type="ECO:0000313" key="2">
    <source>
        <dbReference type="EMBL" id="CAL1532692.1"/>
    </source>
</evidence>
<feature type="signal peptide" evidence="1">
    <location>
        <begin position="1"/>
        <end position="20"/>
    </location>
</feature>
<comment type="caution">
    <text evidence="2">The sequence shown here is derived from an EMBL/GenBank/DDBJ whole genome shotgun (WGS) entry which is preliminary data.</text>
</comment>
<sequence>MKDLHSTVLVLMIVLGVTHTSPTENYRKKSGEGCRVHGRLYGDNEMFSIPDQSRCLRYRCNNGEYTLVEEGCEFNDVCKPLGAEYTHECLDYRCTKTPMNNHFAYFSAIIKTACRDFKGGCHKVDANHFYEDKQDGNEYPRCYCDGSVQRGQSICY</sequence>
<dbReference type="AlphaFoldDB" id="A0AAV2HH55"/>